<evidence type="ECO:0000256" key="5">
    <source>
        <dbReference type="ARBA" id="ARBA00022676"/>
    </source>
</evidence>
<evidence type="ECO:0000313" key="16">
    <source>
        <dbReference type="Proteomes" id="UP000799764"/>
    </source>
</evidence>
<keyword evidence="8" id="KW-0547">Nucleotide-binding</keyword>
<evidence type="ECO:0000256" key="6">
    <source>
        <dbReference type="ARBA" id="ARBA00022679"/>
    </source>
</evidence>
<proteinExistence type="inferred from homology"/>
<evidence type="ECO:0000256" key="2">
    <source>
        <dbReference type="ARBA" id="ARBA00004922"/>
    </source>
</evidence>
<comment type="caution">
    <text evidence="15">The sequence shown here is derived from an EMBL/GenBank/DDBJ whole genome shotgun (WGS) entry which is preliminary data.</text>
</comment>
<evidence type="ECO:0000259" key="14">
    <source>
        <dbReference type="Pfam" id="PF02434"/>
    </source>
</evidence>
<dbReference type="EMBL" id="MU001495">
    <property type="protein sequence ID" value="KAF2448882.1"/>
    <property type="molecule type" value="Genomic_DNA"/>
</dbReference>
<feature type="transmembrane region" description="Helical" evidence="13">
    <location>
        <begin position="7"/>
        <end position="29"/>
    </location>
</feature>
<dbReference type="GO" id="GO:0016020">
    <property type="term" value="C:membrane"/>
    <property type="evidence" value="ECO:0007669"/>
    <property type="project" value="UniProtKB-SubCell"/>
</dbReference>
<organism evidence="15 16">
    <name type="scientific">Karstenula rhodostoma CBS 690.94</name>
    <dbReference type="NCBI Taxonomy" id="1392251"/>
    <lineage>
        <taxon>Eukaryota</taxon>
        <taxon>Fungi</taxon>
        <taxon>Dikarya</taxon>
        <taxon>Ascomycota</taxon>
        <taxon>Pezizomycotina</taxon>
        <taxon>Dothideomycetes</taxon>
        <taxon>Pleosporomycetidae</taxon>
        <taxon>Pleosporales</taxon>
        <taxon>Massarineae</taxon>
        <taxon>Didymosphaeriaceae</taxon>
        <taxon>Karstenula</taxon>
    </lineage>
</organism>
<dbReference type="InterPro" id="IPR003378">
    <property type="entry name" value="Fringe-like_glycosylTrfase"/>
</dbReference>
<dbReference type="EC" id="2.4.1.122" evidence="4"/>
<keyword evidence="6" id="KW-0808">Transferase</keyword>
<keyword evidence="16" id="KW-1185">Reference proteome</keyword>
<keyword evidence="10 13" id="KW-1133">Transmembrane helix</keyword>
<feature type="domain" description="Fringe-like glycosyltransferase" evidence="14">
    <location>
        <begin position="222"/>
        <end position="329"/>
    </location>
</feature>
<comment type="pathway">
    <text evidence="2">Protein modification; protein glycosylation.</text>
</comment>
<dbReference type="GO" id="GO:0016263">
    <property type="term" value="F:glycoprotein-N-acetylgalactosamine 3-beta-galactosyltransferase activity"/>
    <property type="evidence" value="ECO:0007669"/>
    <property type="project" value="UniProtKB-EC"/>
</dbReference>
<comment type="subcellular location">
    <subcellularLocation>
        <location evidence="1">Membrane</location>
        <topology evidence="1">Single-pass type II membrane protein</topology>
    </subcellularLocation>
</comment>
<keyword evidence="9" id="KW-0735">Signal-anchor</keyword>
<gene>
    <name evidence="15" type="ORF">P171DRAFT_428874</name>
</gene>
<dbReference type="InterPro" id="IPR026050">
    <property type="entry name" value="C1GALT1/C1GALT1_chp1"/>
</dbReference>
<evidence type="ECO:0000256" key="7">
    <source>
        <dbReference type="ARBA" id="ARBA00022692"/>
    </source>
</evidence>
<dbReference type="OrthoDB" id="414175at2759"/>
<evidence type="ECO:0000256" key="13">
    <source>
        <dbReference type="SAM" id="Phobius"/>
    </source>
</evidence>
<name>A0A9P4UH38_9PLEO</name>
<evidence type="ECO:0000256" key="10">
    <source>
        <dbReference type="ARBA" id="ARBA00022989"/>
    </source>
</evidence>
<dbReference type="PANTHER" id="PTHR23033:SF47">
    <property type="entry name" value="APPLE DOMAIN-CONTAINING PROTEIN-RELATED"/>
    <property type="match status" value="1"/>
</dbReference>
<dbReference type="PANTHER" id="PTHR23033">
    <property type="entry name" value="BETA1,3-GALACTOSYLTRANSFERASE"/>
    <property type="match status" value="1"/>
</dbReference>
<evidence type="ECO:0000256" key="9">
    <source>
        <dbReference type="ARBA" id="ARBA00022968"/>
    </source>
</evidence>
<comment type="similarity">
    <text evidence="3">Belongs to the glycosyltransferase 31 family. Beta3-Gal-T subfamily.</text>
</comment>
<protein>
    <recommendedName>
        <fullName evidence="4">N-acetylgalactosaminide beta-1,3-galactosyltransferase</fullName>
        <ecNumber evidence="4">2.4.1.122</ecNumber>
    </recommendedName>
</protein>
<dbReference type="AlphaFoldDB" id="A0A9P4UH38"/>
<dbReference type="Proteomes" id="UP000799764">
    <property type="component" value="Unassembled WGS sequence"/>
</dbReference>
<keyword evidence="5" id="KW-0328">Glycosyltransferase</keyword>
<dbReference type="Pfam" id="PF02434">
    <property type="entry name" value="Fringe"/>
    <property type="match status" value="1"/>
</dbReference>
<feature type="compositionally biased region" description="Polar residues" evidence="12">
    <location>
        <begin position="56"/>
        <end position="65"/>
    </location>
</feature>
<evidence type="ECO:0000256" key="3">
    <source>
        <dbReference type="ARBA" id="ARBA00006462"/>
    </source>
</evidence>
<keyword evidence="11 13" id="KW-0472">Membrane</keyword>
<evidence type="ECO:0000256" key="1">
    <source>
        <dbReference type="ARBA" id="ARBA00004606"/>
    </source>
</evidence>
<evidence type="ECO:0000256" key="11">
    <source>
        <dbReference type="ARBA" id="ARBA00023136"/>
    </source>
</evidence>
<reference evidence="15" key="1">
    <citation type="journal article" date="2020" name="Stud. Mycol.">
        <title>101 Dothideomycetes genomes: a test case for predicting lifestyles and emergence of pathogens.</title>
        <authorList>
            <person name="Haridas S."/>
            <person name="Albert R."/>
            <person name="Binder M."/>
            <person name="Bloem J."/>
            <person name="Labutti K."/>
            <person name="Salamov A."/>
            <person name="Andreopoulos B."/>
            <person name="Baker S."/>
            <person name="Barry K."/>
            <person name="Bills G."/>
            <person name="Bluhm B."/>
            <person name="Cannon C."/>
            <person name="Castanera R."/>
            <person name="Culley D."/>
            <person name="Daum C."/>
            <person name="Ezra D."/>
            <person name="Gonzalez J."/>
            <person name="Henrissat B."/>
            <person name="Kuo A."/>
            <person name="Liang C."/>
            <person name="Lipzen A."/>
            <person name="Lutzoni F."/>
            <person name="Magnuson J."/>
            <person name="Mondo S."/>
            <person name="Nolan M."/>
            <person name="Ohm R."/>
            <person name="Pangilinan J."/>
            <person name="Park H.-J."/>
            <person name="Ramirez L."/>
            <person name="Alfaro M."/>
            <person name="Sun H."/>
            <person name="Tritt A."/>
            <person name="Yoshinaga Y."/>
            <person name="Zwiers L.-H."/>
            <person name="Turgeon B."/>
            <person name="Goodwin S."/>
            <person name="Spatafora J."/>
            <person name="Crous P."/>
            <person name="Grigoriev I."/>
        </authorList>
    </citation>
    <scope>NUCLEOTIDE SEQUENCE</scope>
    <source>
        <strain evidence="15">CBS 690.94</strain>
    </source>
</reference>
<evidence type="ECO:0000256" key="8">
    <source>
        <dbReference type="ARBA" id="ARBA00022741"/>
    </source>
</evidence>
<dbReference type="GO" id="GO:0000166">
    <property type="term" value="F:nucleotide binding"/>
    <property type="evidence" value="ECO:0007669"/>
    <property type="project" value="UniProtKB-KW"/>
</dbReference>
<evidence type="ECO:0000313" key="15">
    <source>
        <dbReference type="EMBL" id="KAF2448882.1"/>
    </source>
</evidence>
<sequence>MLLRQVHFTAIIVVCIPIIFAVFVFVSYFHDGTLNVLPSHLSLRPSHDDVKPPAQNAASHSTSAPQVAATGKAPSNVENEEAPPVINTPATEQKVFPQNEWLPARPIDPSCAHLPDLSKILLIIKTGASETFDRLPTQFMTMTRCLPDFLIFSDMEESIMGYRVQDVLKDTLEEVKHDNGDFNLWRRQQSCLVDQKSCQKWSNVGGEAWNLDKYKNVRQSDLSYRMRPNYDWYIHIDADTYIHWPNMVEMLKPFDAQKDHFFGSFEPSQYGDFNHGGSGYILSQSAMKKFQANSSVEHFDHEARNICCGDMLMTIAVRENIALANTNMFPTINGRKPFTLPFGPRQWCQPIATLHKLTSEEVASIWEFEQERIANATDGKPAPLLIKDLYYQYFAPRLVDKLEDWDNMYDDYLTNVWYYLDKDDKSKDWEHFPDQKYIWHQRKPEDFKHDEEKKAHTSFNACKKACDVVDECLQFRWQDDACAMSKNFRLGNPTEKRENQKERWMSGWAVKKIEKWIADQGECKVQFPGA</sequence>
<evidence type="ECO:0000256" key="4">
    <source>
        <dbReference type="ARBA" id="ARBA00012557"/>
    </source>
</evidence>
<evidence type="ECO:0000256" key="12">
    <source>
        <dbReference type="SAM" id="MobiDB-lite"/>
    </source>
</evidence>
<dbReference type="Gene3D" id="3.90.550.50">
    <property type="match status" value="1"/>
</dbReference>
<feature type="region of interest" description="Disordered" evidence="12">
    <location>
        <begin position="47"/>
        <end position="89"/>
    </location>
</feature>
<accession>A0A9P4UH38</accession>
<keyword evidence="7 13" id="KW-0812">Transmembrane</keyword>